<feature type="compositionally biased region" description="Gly residues" evidence="1">
    <location>
        <begin position="199"/>
        <end position="216"/>
    </location>
</feature>
<dbReference type="AlphaFoldDB" id="A0A7S1FNE8"/>
<accession>A0A7S1FNE8</accession>
<feature type="transmembrane region" description="Helical" evidence="2">
    <location>
        <begin position="28"/>
        <end position="48"/>
    </location>
</feature>
<dbReference type="InterPro" id="IPR018253">
    <property type="entry name" value="DnaJ_domain_CS"/>
</dbReference>
<sequence length="216" mass="23517">MQISKVRNPLLGRRNVTNKLIFSRRYRIPCAGAILLVGTLAVLTFAFLNNSRHDAAIETRRGSLSFFVEAASTQRGSSESNPNFKSKCYYRVLGVPKGAKKNDIKSAYRKLALRYHPDKAAEEEKEEAEKIFIIVSEAYSVLSDEKKREIYDKYGKEGLTAHERGGDPGTWANGRGGGGGGGSRNGNGRKRGNHQDFGHGFGGRGFGGGGLDDGGF</sequence>
<dbReference type="SMART" id="SM00271">
    <property type="entry name" value="DnaJ"/>
    <property type="match status" value="1"/>
</dbReference>
<organism evidence="4">
    <name type="scientific">Corethron hystrix</name>
    <dbReference type="NCBI Taxonomy" id="216773"/>
    <lineage>
        <taxon>Eukaryota</taxon>
        <taxon>Sar</taxon>
        <taxon>Stramenopiles</taxon>
        <taxon>Ochrophyta</taxon>
        <taxon>Bacillariophyta</taxon>
        <taxon>Coscinodiscophyceae</taxon>
        <taxon>Corethrophycidae</taxon>
        <taxon>Corethrales</taxon>
        <taxon>Corethraceae</taxon>
        <taxon>Corethron</taxon>
    </lineage>
</organism>
<dbReference type="GO" id="GO:0005737">
    <property type="term" value="C:cytoplasm"/>
    <property type="evidence" value="ECO:0007669"/>
    <property type="project" value="TreeGrafter"/>
</dbReference>
<feature type="compositionally biased region" description="Gly residues" evidence="1">
    <location>
        <begin position="174"/>
        <end position="185"/>
    </location>
</feature>
<feature type="region of interest" description="Disordered" evidence="1">
    <location>
        <begin position="159"/>
        <end position="216"/>
    </location>
</feature>
<evidence type="ECO:0000256" key="1">
    <source>
        <dbReference type="SAM" id="MobiDB-lite"/>
    </source>
</evidence>
<gene>
    <name evidence="4" type="ORF">CHYS00102_LOCUS4517</name>
</gene>
<evidence type="ECO:0000313" key="4">
    <source>
        <dbReference type="EMBL" id="CAD8877333.1"/>
    </source>
</evidence>
<dbReference type="PANTHER" id="PTHR43948">
    <property type="entry name" value="DNAJ HOMOLOG SUBFAMILY B"/>
    <property type="match status" value="1"/>
</dbReference>
<feature type="domain" description="J" evidence="3">
    <location>
        <begin position="88"/>
        <end position="155"/>
    </location>
</feature>
<keyword evidence="2" id="KW-0472">Membrane</keyword>
<dbReference type="GO" id="GO:0044183">
    <property type="term" value="F:protein folding chaperone"/>
    <property type="evidence" value="ECO:0007669"/>
    <property type="project" value="TreeGrafter"/>
</dbReference>
<evidence type="ECO:0000259" key="3">
    <source>
        <dbReference type="PROSITE" id="PS50076"/>
    </source>
</evidence>
<evidence type="ECO:0000256" key="2">
    <source>
        <dbReference type="SAM" id="Phobius"/>
    </source>
</evidence>
<dbReference type="InterPro" id="IPR001623">
    <property type="entry name" value="DnaJ_domain"/>
</dbReference>
<proteinExistence type="predicted"/>
<keyword evidence="2" id="KW-1133">Transmembrane helix</keyword>
<dbReference type="PANTHER" id="PTHR43948:SF10">
    <property type="entry name" value="MRJ, ISOFORM E"/>
    <property type="match status" value="1"/>
</dbReference>
<name>A0A7S1FNE8_9STRA</name>
<dbReference type="GO" id="GO:0051087">
    <property type="term" value="F:protein-folding chaperone binding"/>
    <property type="evidence" value="ECO:0007669"/>
    <property type="project" value="TreeGrafter"/>
</dbReference>
<dbReference type="CDD" id="cd06257">
    <property type="entry name" value="DnaJ"/>
    <property type="match status" value="1"/>
</dbReference>
<dbReference type="GO" id="GO:0051082">
    <property type="term" value="F:unfolded protein binding"/>
    <property type="evidence" value="ECO:0007669"/>
    <property type="project" value="TreeGrafter"/>
</dbReference>
<dbReference type="PROSITE" id="PS50076">
    <property type="entry name" value="DNAJ_2"/>
    <property type="match status" value="1"/>
</dbReference>
<dbReference type="Gene3D" id="1.10.287.110">
    <property type="entry name" value="DnaJ domain"/>
    <property type="match status" value="1"/>
</dbReference>
<dbReference type="GO" id="GO:0005634">
    <property type="term" value="C:nucleus"/>
    <property type="evidence" value="ECO:0007669"/>
    <property type="project" value="TreeGrafter"/>
</dbReference>
<protein>
    <recommendedName>
        <fullName evidence="3">J domain-containing protein</fullName>
    </recommendedName>
</protein>
<dbReference type="PRINTS" id="PR00625">
    <property type="entry name" value="JDOMAIN"/>
</dbReference>
<dbReference type="SUPFAM" id="SSF46565">
    <property type="entry name" value="Chaperone J-domain"/>
    <property type="match status" value="1"/>
</dbReference>
<dbReference type="Pfam" id="PF00226">
    <property type="entry name" value="DnaJ"/>
    <property type="match status" value="1"/>
</dbReference>
<keyword evidence="2" id="KW-0812">Transmembrane</keyword>
<dbReference type="EMBL" id="HBFR01006291">
    <property type="protein sequence ID" value="CAD8877333.1"/>
    <property type="molecule type" value="Transcribed_RNA"/>
</dbReference>
<dbReference type="InterPro" id="IPR036869">
    <property type="entry name" value="J_dom_sf"/>
</dbReference>
<dbReference type="PROSITE" id="PS00636">
    <property type="entry name" value="DNAJ_1"/>
    <property type="match status" value="1"/>
</dbReference>
<reference evidence="4" key="1">
    <citation type="submission" date="2021-01" db="EMBL/GenBank/DDBJ databases">
        <authorList>
            <person name="Corre E."/>
            <person name="Pelletier E."/>
            <person name="Niang G."/>
            <person name="Scheremetjew M."/>
            <person name="Finn R."/>
            <person name="Kale V."/>
            <person name="Holt S."/>
            <person name="Cochrane G."/>
            <person name="Meng A."/>
            <person name="Brown T."/>
            <person name="Cohen L."/>
        </authorList>
    </citation>
    <scope>NUCLEOTIDE SEQUENCE</scope>
    <source>
        <strain evidence="4">308</strain>
    </source>
</reference>